<dbReference type="AlphaFoldDB" id="A0A0R1UAL8"/>
<dbReference type="InterPro" id="IPR048228">
    <property type="entry name" value="HelD_bacillota"/>
</dbReference>
<comment type="caution">
    <text evidence="7">The sequence shown here is derived from an EMBL/GenBank/DDBJ whole genome shotgun (WGS) entry which is preliminary data.</text>
</comment>
<dbReference type="PATRIC" id="fig|1423783.4.peg.307"/>
<proteinExistence type="predicted"/>
<evidence type="ECO:0000256" key="2">
    <source>
        <dbReference type="ARBA" id="ARBA00022801"/>
    </source>
</evidence>
<dbReference type="InterPro" id="IPR027785">
    <property type="entry name" value="UvrD-like_helicase_C"/>
</dbReference>
<dbReference type="GO" id="GO:0005524">
    <property type="term" value="F:ATP binding"/>
    <property type="evidence" value="ECO:0007669"/>
    <property type="project" value="UniProtKB-UniRule"/>
</dbReference>
<dbReference type="Pfam" id="PF13538">
    <property type="entry name" value="UvrD_C_2"/>
    <property type="match status" value="1"/>
</dbReference>
<feature type="domain" description="UvrD-like helicase ATP-binding" evidence="6">
    <location>
        <begin position="216"/>
        <end position="603"/>
    </location>
</feature>
<feature type="binding site" evidence="5">
    <location>
        <begin position="237"/>
        <end position="244"/>
    </location>
    <ligand>
        <name>ATP</name>
        <dbReference type="ChEBI" id="CHEBI:30616"/>
    </ligand>
</feature>
<dbReference type="PROSITE" id="PS51198">
    <property type="entry name" value="UVRD_HELICASE_ATP_BIND"/>
    <property type="match status" value="1"/>
</dbReference>
<dbReference type="Gene3D" id="3.40.50.300">
    <property type="entry name" value="P-loop containing nucleotide triphosphate hydrolases"/>
    <property type="match status" value="2"/>
</dbReference>
<evidence type="ECO:0000313" key="8">
    <source>
        <dbReference type="Proteomes" id="UP000051922"/>
    </source>
</evidence>
<dbReference type="PANTHER" id="PTHR11070:SF17">
    <property type="entry name" value="DNA HELICASE IV"/>
    <property type="match status" value="1"/>
</dbReference>
<gene>
    <name evidence="7" type="ORF">FC50_GL000297</name>
</gene>
<dbReference type="InterPro" id="IPR000212">
    <property type="entry name" value="DNA_helicase_UvrD/REP"/>
</dbReference>
<evidence type="ECO:0000256" key="4">
    <source>
        <dbReference type="ARBA" id="ARBA00022840"/>
    </source>
</evidence>
<dbReference type="Proteomes" id="UP000051922">
    <property type="component" value="Unassembled WGS sequence"/>
</dbReference>
<sequence length="784" mass="88161">MHVQEEASNMQNASRADEQRRVDHVIDRLHHRLGVVADQIDQAHAETRDVEQNYGDNTKVNITEVDDRMETNAAVQQQKQLVARAVENEQILQKEQARLTRLAHSPYFGRIDITEDGADDTLYIGTGTFQDSDNQFLVYDWRAPVASIYYNGTLGPVDYNTPVGTAHATLNNKRQFQIEHCEIRNMFDTSETVGDSILQEVLGDASSEYMQNIVATIQQEQNTIIRDTSSDLLLVQGAAGSGKTSAVLQRIAFQLYHSRSTLDANQMVLFSPNKLYATYISQVLPSLGEKNMIQTTLVEFLARRLTGLQVETLFDRFERDESSFPEAAKAMRRVKESAAFMDAARVYAKHDAEPHFVDVDLNGETFFAAANIQKIYDRLPRQMTLADKFAATRKRLMKRLNTRIGLETHQDWVDDILASLNEEQVQHYIGNQRFENGADELRAVARAVVAERFAPVYTALYDDYFFDPYLNYLDFLRQYPQTVVDAATWSAMCDAVGLDLESHRLRLDDAAPLMMIRDVLTGGGQNHAIQSVFVDEMQDYSIATLKYLHHAFPRAQLTFLGDVAQDVFTGDYTDGQNYLADLQRDFADLHPRLVTLDKSYRSTRPITDFANALIPAGKDITAFSRTGVLPQLITVPQRTYQPVLSTLVNHLLQRHPTVAILTKDAATARKVALGLQTDVDVTLLSKDDHQLSRGCVVLPVYLAKGLEFDAVIGFDVSATSYTTPGDRDILYTLCTRTLHELVLVARDAPSPLLKDVPATLYTRLTGDEYLHHAAEEPANAEPQP</sequence>
<evidence type="ECO:0000256" key="3">
    <source>
        <dbReference type="ARBA" id="ARBA00022806"/>
    </source>
</evidence>
<dbReference type="STRING" id="1423783.FC50_GL000297"/>
<dbReference type="GO" id="GO:0016787">
    <property type="term" value="F:hydrolase activity"/>
    <property type="evidence" value="ECO:0007669"/>
    <property type="project" value="UniProtKB-UniRule"/>
</dbReference>
<keyword evidence="4 5" id="KW-0067">ATP-binding</keyword>
<dbReference type="GO" id="GO:0005829">
    <property type="term" value="C:cytosol"/>
    <property type="evidence" value="ECO:0007669"/>
    <property type="project" value="TreeGrafter"/>
</dbReference>
<organism evidence="7 8">
    <name type="scientific">Lacticaseibacillus pantheris DSM 15945 = JCM 12539 = NBRC 106106</name>
    <dbReference type="NCBI Taxonomy" id="1423783"/>
    <lineage>
        <taxon>Bacteria</taxon>
        <taxon>Bacillati</taxon>
        <taxon>Bacillota</taxon>
        <taxon>Bacilli</taxon>
        <taxon>Lactobacillales</taxon>
        <taxon>Lactobacillaceae</taxon>
        <taxon>Lacticaseibacillus</taxon>
    </lineage>
</organism>
<dbReference type="GO" id="GO:0000725">
    <property type="term" value="P:recombinational repair"/>
    <property type="evidence" value="ECO:0007669"/>
    <property type="project" value="TreeGrafter"/>
</dbReference>
<keyword evidence="1 5" id="KW-0547">Nucleotide-binding</keyword>
<keyword evidence="3 5" id="KW-0347">Helicase</keyword>
<dbReference type="InterPro" id="IPR027417">
    <property type="entry name" value="P-loop_NTPase"/>
</dbReference>
<dbReference type="EMBL" id="AZFJ01000007">
    <property type="protein sequence ID" value="KRL88104.1"/>
    <property type="molecule type" value="Genomic_DNA"/>
</dbReference>
<accession>A0A0R1UAL8</accession>
<dbReference type="SUPFAM" id="SSF52540">
    <property type="entry name" value="P-loop containing nucleoside triphosphate hydrolases"/>
    <property type="match status" value="1"/>
</dbReference>
<protein>
    <submittedName>
        <fullName evidence="7">Superfamily I DNA RNA helicase</fullName>
    </submittedName>
</protein>
<evidence type="ECO:0000256" key="1">
    <source>
        <dbReference type="ARBA" id="ARBA00022741"/>
    </source>
</evidence>
<name>A0A0R1UAL8_9LACO</name>
<dbReference type="NCBIfam" id="NF041464">
    <property type="entry name" value="HelD_BACSU"/>
    <property type="match status" value="1"/>
</dbReference>
<keyword evidence="2 5" id="KW-0378">Hydrolase</keyword>
<keyword evidence="8" id="KW-1185">Reference proteome</keyword>
<evidence type="ECO:0000313" key="7">
    <source>
        <dbReference type="EMBL" id="KRL88104.1"/>
    </source>
</evidence>
<dbReference type="PANTHER" id="PTHR11070">
    <property type="entry name" value="UVRD / RECB / PCRA DNA HELICASE FAMILY MEMBER"/>
    <property type="match status" value="1"/>
</dbReference>
<dbReference type="InterPro" id="IPR014016">
    <property type="entry name" value="UvrD-like_ATP-bd"/>
</dbReference>
<dbReference type="GO" id="GO:0003677">
    <property type="term" value="F:DNA binding"/>
    <property type="evidence" value="ECO:0007669"/>
    <property type="project" value="InterPro"/>
</dbReference>
<reference evidence="7 8" key="1">
    <citation type="journal article" date="2015" name="Genome Announc.">
        <title>Expanding the biotechnology potential of lactobacilli through comparative genomics of 213 strains and associated genera.</title>
        <authorList>
            <person name="Sun Z."/>
            <person name="Harris H.M."/>
            <person name="McCann A."/>
            <person name="Guo C."/>
            <person name="Argimon S."/>
            <person name="Zhang W."/>
            <person name="Yang X."/>
            <person name="Jeffery I.B."/>
            <person name="Cooney J.C."/>
            <person name="Kagawa T.F."/>
            <person name="Liu W."/>
            <person name="Song Y."/>
            <person name="Salvetti E."/>
            <person name="Wrobel A."/>
            <person name="Rasinkangas P."/>
            <person name="Parkhill J."/>
            <person name="Rea M.C."/>
            <person name="O'Sullivan O."/>
            <person name="Ritari J."/>
            <person name="Douillard F.P."/>
            <person name="Paul Ross R."/>
            <person name="Yang R."/>
            <person name="Briner A.E."/>
            <person name="Felis G.E."/>
            <person name="de Vos W.M."/>
            <person name="Barrangou R."/>
            <person name="Klaenhammer T.R."/>
            <person name="Caufield P.W."/>
            <person name="Cui Y."/>
            <person name="Zhang H."/>
            <person name="O'Toole P.W."/>
        </authorList>
    </citation>
    <scope>NUCLEOTIDE SEQUENCE [LARGE SCALE GENOMIC DNA]</scope>
    <source>
        <strain evidence="7 8">DSM 15945</strain>
    </source>
</reference>
<evidence type="ECO:0000256" key="5">
    <source>
        <dbReference type="PROSITE-ProRule" id="PRU00560"/>
    </source>
</evidence>
<evidence type="ECO:0000259" key="6">
    <source>
        <dbReference type="PROSITE" id="PS51198"/>
    </source>
</evidence>
<dbReference type="Pfam" id="PF13245">
    <property type="entry name" value="AAA_19"/>
    <property type="match status" value="1"/>
</dbReference>
<dbReference type="GO" id="GO:0043138">
    <property type="term" value="F:3'-5' DNA helicase activity"/>
    <property type="evidence" value="ECO:0007669"/>
    <property type="project" value="TreeGrafter"/>
</dbReference>